<feature type="region of interest" description="Disordered" evidence="1">
    <location>
        <begin position="1"/>
        <end position="46"/>
    </location>
</feature>
<evidence type="ECO:0000256" key="1">
    <source>
        <dbReference type="SAM" id="MobiDB-lite"/>
    </source>
</evidence>
<name>A0AA39YXU0_9PEZI</name>
<dbReference type="PANTHER" id="PTHR21310">
    <property type="entry name" value="AMINOGLYCOSIDE PHOSPHOTRANSFERASE-RELATED-RELATED"/>
    <property type="match status" value="1"/>
</dbReference>
<feature type="compositionally biased region" description="Acidic residues" evidence="1">
    <location>
        <begin position="23"/>
        <end position="45"/>
    </location>
</feature>
<accession>A0AA39YXU0</accession>
<evidence type="ECO:0000313" key="3">
    <source>
        <dbReference type="EMBL" id="KAK0660071.1"/>
    </source>
</evidence>
<reference evidence="3" key="1">
    <citation type="submission" date="2023-06" db="EMBL/GenBank/DDBJ databases">
        <title>Genome-scale phylogeny and comparative genomics of the fungal order Sordariales.</title>
        <authorList>
            <consortium name="Lawrence Berkeley National Laboratory"/>
            <person name="Hensen N."/>
            <person name="Bonometti L."/>
            <person name="Westerberg I."/>
            <person name="Brannstrom I.O."/>
            <person name="Guillou S."/>
            <person name="Cros-Aarteil S."/>
            <person name="Calhoun S."/>
            <person name="Haridas S."/>
            <person name="Kuo A."/>
            <person name="Mondo S."/>
            <person name="Pangilinan J."/>
            <person name="Riley R."/>
            <person name="Labutti K."/>
            <person name="Andreopoulos B."/>
            <person name="Lipzen A."/>
            <person name="Chen C."/>
            <person name="Yanf M."/>
            <person name="Daum C."/>
            <person name="Ng V."/>
            <person name="Clum A."/>
            <person name="Steindorff A."/>
            <person name="Ohm R."/>
            <person name="Martin F."/>
            <person name="Silar P."/>
            <person name="Natvig D."/>
            <person name="Lalanne C."/>
            <person name="Gautier V."/>
            <person name="Ament-Velasquez S.L."/>
            <person name="Kruys A."/>
            <person name="Hutchinson M.I."/>
            <person name="Powell A.J."/>
            <person name="Barry K."/>
            <person name="Miller A.N."/>
            <person name="Grigoriev I.V."/>
            <person name="Debuchy R."/>
            <person name="Gladieux P."/>
            <person name="Thoren M.H."/>
            <person name="Johannesson H."/>
        </authorList>
    </citation>
    <scope>NUCLEOTIDE SEQUENCE</scope>
    <source>
        <strain evidence="3">CBS 307.81</strain>
    </source>
</reference>
<feature type="compositionally biased region" description="Polar residues" evidence="1">
    <location>
        <begin position="1"/>
        <end position="15"/>
    </location>
</feature>
<evidence type="ECO:0000259" key="2">
    <source>
        <dbReference type="Pfam" id="PF01636"/>
    </source>
</evidence>
<dbReference type="InterPro" id="IPR051678">
    <property type="entry name" value="AGP_Transferase"/>
</dbReference>
<feature type="region of interest" description="Disordered" evidence="1">
    <location>
        <begin position="445"/>
        <end position="475"/>
    </location>
</feature>
<dbReference type="SUPFAM" id="SSF56112">
    <property type="entry name" value="Protein kinase-like (PK-like)"/>
    <property type="match status" value="1"/>
</dbReference>
<dbReference type="InterPro" id="IPR011009">
    <property type="entry name" value="Kinase-like_dom_sf"/>
</dbReference>
<dbReference type="PANTHER" id="PTHR21310:SF56">
    <property type="entry name" value="AMINOGLYCOSIDE PHOSPHOTRANSFERASE DOMAIN-CONTAINING PROTEIN"/>
    <property type="match status" value="1"/>
</dbReference>
<proteinExistence type="predicted"/>
<dbReference type="InterPro" id="IPR002575">
    <property type="entry name" value="Aminoglycoside_PTrfase"/>
</dbReference>
<feature type="domain" description="Aminoglycoside phosphotransferase" evidence="2">
    <location>
        <begin position="103"/>
        <end position="336"/>
    </location>
</feature>
<protein>
    <recommendedName>
        <fullName evidence="2">Aminoglycoside phosphotransferase domain-containing protein</fullName>
    </recommendedName>
</protein>
<sequence length="494" mass="56131">MATAGSQSSLHQNHVQRGVATDSDADNDTDAGLESDSEDSVESESDSVIYQVEPFVTYQDRIRTLAREVLWKDVSDEDLVVERLGNGSYNRVIGIARQGNGVTGKMEYVVRIPWNHEKDDLEKDIAPLLFVKEKTQIPSPDVIVYDSTPDNVLESPYVIQSRVPGVNAHSIIMKNDEAHKITHDGWCKLAYDLGRVVNQMLSVHNNKPGQLVLDSSDSRNILIAPLQTTVGDSPEACRLDSSSQPEDTACSLLPRLCYYQRALDLEKDPEDTYDQMELLARMATDMGETGHLDNIPHTFCHLDFFLRNMIISVNPFTHEPKIEGILDWDSALFAPAFMVCEPPAYLWNSTMRGEAEDEDQDYEDWHIDITFDPITEEDKKVKRIFEEAAGEEYVRFAYDPVYRLARRLFQFGIKGIHGNVAHDESEKLLEYWRTLNDAPKEVASRFPESMESVDMEPTHQQSDHPTMETASDAETGLKRWLRGVKEKLRRLSTM</sequence>
<dbReference type="AlphaFoldDB" id="A0AA39YXU0"/>
<evidence type="ECO:0000313" key="4">
    <source>
        <dbReference type="Proteomes" id="UP001174997"/>
    </source>
</evidence>
<dbReference type="Proteomes" id="UP001174997">
    <property type="component" value="Unassembled WGS sequence"/>
</dbReference>
<dbReference type="Pfam" id="PF01636">
    <property type="entry name" value="APH"/>
    <property type="match status" value="1"/>
</dbReference>
<organism evidence="3 4">
    <name type="scientific">Cercophora samala</name>
    <dbReference type="NCBI Taxonomy" id="330535"/>
    <lineage>
        <taxon>Eukaryota</taxon>
        <taxon>Fungi</taxon>
        <taxon>Dikarya</taxon>
        <taxon>Ascomycota</taxon>
        <taxon>Pezizomycotina</taxon>
        <taxon>Sordariomycetes</taxon>
        <taxon>Sordariomycetidae</taxon>
        <taxon>Sordariales</taxon>
        <taxon>Lasiosphaeriaceae</taxon>
        <taxon>Cercophora</taxon>
    </lineage>
</organism>
<comment type="caution">
    <text evidence="3">The sequence shown here is derived from an EMBL/GenBank/DDBJ whole genome shotgun (WGS) entry which is preliminary data.</text>
</comment>
<gene>
    <name evidence="3" type="ORF">QBC41DRAFT_384136</name>
</gene>
<keyword evidence="4" id="KW-1185">Reference proteome</keyword>
<dbReference type="EMBL" id="JAULSY010000173">
    <property type="protein sequence ID" value="KAK0660071.1"/>
    <property type="molecule type" value="Genomic_DNA"/>
</dbReference>